<reference evidence="7" key="1">
    <citation type="submission" date="2019-01" db="EMBL/GenBank/DDBJ databases">
        <title>Cytophagaceae bacterium strain CAR-16.</title>
        <authorList>
            <person name="Chen W.-M."/>
        </authorList>
    </citation>
    <scope>NUCLEOTIDE SEQUENCE [LARGE SCALE GENOMIC DNA]</scope>
    <source>
        <strain evidence="7">ICH-30</strain>
    </source>
</reference>
<dbReference type="InterPro" id="IPR036909">
    <property type="entry name" value="Cyt_c-like_dom_sf"/>
</dbReference>
<proteinExistence type="predicted"/>
<name>A0A4Q1KP08_9FLAO</name>
<feature type="region of interest" description="Disordered" evidence="5">
    <location>
        <begin position="24"/>
        <end position="54"/>
    </location>
</feature>
<dbReference type="Pfam" id="PF00034">
    <property type="entry name" value="Cytochrom_C"/>
    <property type="match status" value="1"/>
</dbReference>
<evidence type="ECO:0000256" key="3">
    <source>
        <dbReference type="ARBA" id="ARBA00023004"/>
    </source>
</evidence>
<feature type="compositionally biased region" description="Low complexity" evidence="5">
    <location>
        <begin position="30"/>
        <end position="48"/>
    </location>
</feature>
<keyword evidence="1 4" id="KW-0349">Heme</keyword>
<dbReference type="GO" id="GO:0020037">
    <property type="term" value="F:heme binding"/>
    <property type="evidence" value="ECO:0007669"/>
    <property type="project" value="InterPro"/>
</dbReference>
<evidence type="ECO:0000313" key="6">
    <source>
        <dbReference type="EMBL" id="RXR31295.1"/>
    </source>
</evidence>
<accession>A0A4Q1KP08</accession>
<evidence type="ECO:0000313" key="7">
    <source>
        <dbReference type="Proteomes" id="UP000289734"/>
    </source>
</evidence>
<keyword evidence="2 4" id="KW-0479">Metal-binding</keyword>
<evidence type="ECO:0000256" key="5">
    <source>
        <dbReference type="SAM" id="MobiDB-lite"/>
    </source>
</evidence>
<evidence type="ECO:0000256" key="4">
    <source>
        <dbReference type="PROSITE-ProRule" id="PRU00433"/>
    </source>
</evidence>
<evidence type="ECO:0000256" key="1">
    <source>
        <dbReference type="ARBA" id="ARBA00022617"/>
    </source>
</evidence>
<dbReference type="AlphaFoldDB" id="A0A4Q1KP08"/>
<dbReference type="OrthoDB" id="955119at2"/>
<dbReference type="GO" id="GO:0046872">
    <property type="term" value="F:metal ion binding"/>
    <property type="evidence" value="ECO:0007669"/>
    <property type="project" value="UniProtKB-KW"/>
</dbReference>
<organism evidence="6 7">
    <name type="scientific">Flavobacterium piscinae</name>
    <dbReference type="NCBI Taxonomy" id="2506424"/>
    <lineage>
        <taxon>Bacteria</taxon>
        <taxon>Pseudomonadati</taxon>
        <taxon>Bacteroidota</taxon>
        <taxon>Flavobacteriia</taxon>
        <taxon>Flavobacteriales</taxon>
        <taxon>Flavobacteriaceae</taxon>
        <taxon>Flavobacterium</taxon>
    </lineage>
</organism>
<dbReference type="Gene3D" id="1.10.760.10">
    <property type="entry name" value="Cytochrome c-like domain"/>
    <property type="match status" value="1"/>
</dbReference>
<dbReference type="EMBL" id="SBKQ01000010">
    <property type="protein sequence ID" value="RXR31295.1"/>
    <property type="molecule type" value="Genomic_DNA"/>
</dbReference>
<dbReference type="RefSeq" id="WP_026709996.1">
    <property type="nucleotide sequence ID" value="NZ_JACSXZ010000001.1"/>
</dbReference>
<dbReference type="Proteomes" id="UP000289734">
    <property type="component" value="Unassembled WGS sequence"/>
</dbReference>
<keyword evidence="3 4" id="KW-0408">Iron</keyword>
<sequence>MNKMYALAIGLLLFISCGKDKTNAGEDFSKSSSSESSTESSATDASTYDPKRGEGKFTSVDLGDGLDVAMAANGEKVAGVKCMSCHKLTDERLVGPGWKGVTERRTPEWIMNFSTNPDPMIDKDPELQAQLELCLVRMPNQALTDDEARHILEYMRQNDGVK</sequence>
<evidence type="ECO:0000256" key="2">
    <source>
        <dbReference type="ARBA" id="ARBA00022723"/>
    </source>
</evidence>
<keyword evidence="7" id="KW-1185">Reference proteome</keyword>
<dbReference type="PROSITE" id="PS51007">
    <property type="entry name" value="CYTC"/>
    <property type="match status" value="1"/>
</dbReference>
<dbReference type="PROSITE" id="PS51257">
    <property type="entry name" value="PROKAR_LIPOPROTEIN"/>
    <property type="match status" value="1"/>
</dbReference>
<gene>
    <name evidence="6" type="ORF">EQG68_10455</name>
</gene>
<protein>
    <submittedName>
        <fullName evidence="6">Cytochrome c</fullName>
    </submittedName>
</protein>
<dbReference type="SUPFAM" id="SSF46626">
    <property type="entry name" value="Cytochrome c"/>
    <property type="match status" value="1"/>
</dbReference>
<dbReference type="InterPro" id="IPR009056">
    <property type="entry name" value="Cyt_c-like_dom"/>
</dbReference>
<comment type="caution">
    <text evidence="6">The sequence shown here is derived from an EMBL/GenBank/DDBJ whole genome shotgun (WGS) entry which is preliminary data.</text>
</comment>
<dbReference type="GO" id="GO:0009055">
    <property type="term" value="F:electron transfer activity"/>
    <property type="evidence" value="ECO:0007669"/>
    <property type="project" value="InterPro"/>
</dbReference>